<feature type="region of interest" description="Disordered" evidence="1">
    <location>
        <begin position="88"/>
        <end position="141"/>
    </location>
</feature>
<dbReference type="EMBL" id="KQ087177">
    <property type="protein sequence ID" value="KLT46566.1"/>
    <property type="molecule type" value="Genomic_DNA"/>
</dbReference>
<protein>
    <submittedName>
        <fullName evidence="2">Uncharacterized protein</fullName>
    </submittedName>
</protein>
<keyword evidence="3" id="KW-1185">Reference proteome</keyword>
<proteinExistence type="predicted"/>
<gene>
    <name evidence="2" type="ORF">CC85DRAFT_6081</name>
</gene>
<feature type="compositionally biased region" description="Basic and acidic residues" evidence="1">
    <location>
        <begin position="105"/>
        <end position="115"/>
    </location>
</feature>
<evidence type="ECO:0000313" key="2">
    <source>
        <dbReference type="EMBL" id="KLT46566.1"/>
    </source>
</evidence>
<sequence length="174" mass="18811">MAPFRPPSGPREKKSSRCPPFPFPCRQRPHAKASSSMAIITPQEAVVDIAWSVLTTGRSAAGRLAGMQLRTPNKGEAARRAALSSPCYDASFATTPSQPSGRGTSSDRSDSRARTPGEIGSVTPKTPSTVRHYDSSCRTPQQEARYAALQAGLNPDRNFPRRAILRPRCEAALY</sequence>
<name>A0A0J0XZX0_9TREE</name>
<accession>A0A0J0XZX0</accession>
<dbReference type="GeneID" id="28987895"/>
<dbReference type="Proteomes" id="UP000053611">
    <property type="component" value="Unassembled WGS sequence"/>
</dbReference>
<evidence type="ECO:0000256" key="1">
    <source>
        <dbReference type="SAM" id="MobiDB-lite"/>
    </source>
</evidence>
<dbReference type="RefSeq" id="XP_018283057.1">
    <property type="nucleotide sequence ID" value="XM_018427292.1"/>
</dbReference>
<feature type="region of interest" description="Disordered" evidence="1">
    <location>
        <begin position="1"/>
        <end position="36"/>
    </location>
</feature>
<dbReference type="AlphaFoldDB" id="A0A0J0XZX0"/>
<evidence type="ECO:0000313" key="3">
    <source>
        <dbReference type="Proteomes" id="UP000053611"/>
    </source>
</evidence>
<reference evidence="2 3" key="1">
    <citation type="submission" date="2015-03" db="EMBL/GenBank/DDBJ databases">
        <title>Genomics and transcriptomics of the oil-accumulating basidiomycete yeast T. oleaginosus allow insights into substrate utilization and the diverse evolutionary trajectories of mating systems in fungi.</title>
        <authorList>
            <consortium name="DOE Joint Genome Institute"/>
            <person name="Kourist R."/>
            <person name="Kracht O."/>
            <person name="Bracharz F."/>
            <person name="Lipzen A."/>
            <person name="Nolan M."/>
            <person name="Ohm R."/>
            <person name="Grigoriev I."/>
            <person name="Sun S."/>
            <person name="Heitman J."/>
            <person name="Bruck T."/>
            <person name="Nowrousian M."/>
        </authorList>
    </citation>
    <scope>NUCLEOTIDE SEQUENCE [LARGE SCALE GENOMIC DNA]</scope>
    <source>
        <strain evidence="2 3">IBC0246</strain>
    </source>
</reference>
<organism evidence="2 3">
    <name type="scientific">Cutaneotrichosporon oleaginosum</name>
    <dbReference type="NCBI Taxonomy" id="879819"/>
    <lineage>
        <taxon>Eukaryota</taxon>
        <taxon>Fungi</taxon>
        <taxon>Dikarya</taxon>
        <taxon>Basidiomycota</taxon>
        <taxon>Agaricomycotina</taxon>
        <taxon>Tremellomycetes</taxon>
        <taxon>Trichosporonales</taxon>
        <taxon>Trichosporonaceae</taxon>
        <taxon>Cutaneotrichosporon</taxon>
    </lineage>
</organism>